<proteinExistence type="predicted"/>
<dbReference type="EMBL" id="CP025746">
    <property type="protein sequence ID" value="QAA34941.1"/>
    <property type="molecule type" value="Genomic_DNA"/>
</dbReference>
<protein>
    <submittedName>
        <fullName evidence="1">Uncharacterized protein</fullName>
    </submittedName>
</protein>
<evidence type="ECO:0000313" key="2">
    <source>
        <dbReference type="Proteomes" id="UP000286268"/>
    </source>
</evidence>
<gene>
    <name evidence="1" type="ORF">C1I91_26700</name>
</gene>
<keyword evidence="2" id="KW-1185">Reference proteome</keyword>
<reference evidence="1 2" key="1">
    <citation type="submission" date="2018-01" db="EMBL/GenBank/DDBJ databases">
        <title>Genome Sequencing and Assembly of Anaerobacter polyendosporus strain CT4.</title>
        <authorList>
            <person name="Tachaapaikoon C."/>
            <person name="Sutheeworapong S."/>
            <person name="Jenjaroenpun P."/>
            <person name="Wongsurawat T."/>
            <person name="Nookeaw I."/>
            <person name="Cheawchanlertfa P."/>
            <person name="Kosugi A."/>
            <person name="Cheevadhanarak S."/>
            <person name="Ratanakhanokchai K."/>
        </authorList>
    </citation>
    <scope>NUCLEOTIDE SEQUENCE [LARGE SCALE GENOMIC DNA]</scope>
    <source>
        <strain evidence="1 2">CT4</strain>
    </source>
</reference>
<dbReference type="OrthoDB" id="1888480at2"/>
<accession>A0A3R5QXG8</accession>
<evidence type="ECO:0000313" key="1">
    <source>
        <dbReference type="EMBL" id="QAA34941.1"/>
    </source>
</evidence>
<dbReference type="AlphaFoldDB" id="A0A3R5QXG8"/>
<dbReference type="KEGG" id="cmah:C1I91_26700"/>
<name>A0A3R5QXG8_9CLOT</name>
<organism evidence="1 2">
    <name type="scientific">Clostridium manihotivorum</name>
    <dbReference type="NCBI Taxonomy" id="2320868"/>
    <lineage>
        <taxon>Bacteria</taxon>
        <taxon>Bacillati</taxon>
        <taxon>Bacillota</taxon>
        <taxon>Clostridia</taxon>
        <taxon>Eubacteriales</taxon>
        <taxon>Clostridiaceae</taxon>
        <taxon>Clostridium</taxon>
    </lineage>
</organism>
<dbReference type="Proteomes" id="UP000286268">
    <property type="component" value="Chromosome"/>
</dbReference>
<sequence>MRLYRAMPMNEKILNSHKRVFSKGQNVISNICVLNEIYSQIIPTHKLNKASRNRIIFSFTDDIDVACRFIEKYPMTYNKIGYIDLEISDETSALLINNENVLFIKPIFRLSDWIDLAIYNVSENKNYCTPITINNVNYARKEFPLINTLVPSRWGALSLARAAREYVVICQNLVPSILSKKDIDYERKNKHLKDYNLFLSDNDSITKKEVVKSLKNDLENINISKVRKDYLFKLLSECK</sequence>
<dbReference type="RefSeq" id="WP_128215641.1">
    <property type="nucleotide sequence ID" value="NZ_CP025746.1"/>
</dbReference>